<reference evidence="2" key="1">
    <citation type="submission" date="2024-10" db="EMBL/GenBank/DDBJ databases">
        <authorList>
            <person name="Ryan C."/>
        </authorList>
    </citation>
    <scope>NUCLEOTIDE SEQUENCE [LARGE SCALE GENOMIC DNA]</scope>
</reference>
<sequence>MAAEEASVSSPSGGKRRKVVVAPRVALAAALPDEMVTEVLLNLPVKSILRFRAVSRAWAALLSSDDFCGLHMAAVASALAPAPPPKLLFVSPSANFASTAVYSCSPSSGDHGHGHEDEHLFTLDDARGNFVDVAPAPCHGLTLLYDALAPAHYACAGDARAVTPAYYVCNAATRAVTRLPPCEEVAYATAGIGFDARAREYKVVRLFQGGPRDGEQFKCQVYTLGGEEDRWRPVARGVPFRFCKFALAAILCAAIWKVPPVFAGGFLHWLIDPVCLVKKPRAAILSFSLTSETFSWVRSPKFPVSGAHLVELDGHLCMVRDLRRDYYRYRPTMLEIWKLKDDYSSGEWSLKHRVELSRNHMAITRGFVEPKAVRVIGSFGDSKCSERIIIATSGHEVFACDPVSGALETIHSTMEIQPHQIEAYDIRFSLFRETLVPVPKTKEEMALSSPLCRATKEILLRLPAKSVLNFKLVCKQWLRLIRTESFSRPYFSHKNIDKRLKITLVGKGTGEPDFSFIPLNKWLHQQAPDQSTFLDTKVVCSKPCHGLNLISTEIRDYLYNPCLGFRRIYRNEGPVQRRFCRLHPDSVQSEEHHFTIGNKNVGLGFDPLTQEHVIVEIFYNLKNYESRDYDLSCSLWNCNRRGVQNIPPPPLPVSDMPPAYLEGMLYWMSEPRLGHSHERAIVSFNIGTRMFGVIPCPSRIARSWDSHSPRRAFVAELEGVLYAVLANQVRDELCLWKWEHGQWDRSYTIYLKSCLDYSPRTNIVVPWAIDPTDGRILLNTGMRLGFYDPVKQGVENYIALDQVPILKRKEQIWCPGDTDQMLLDQPSNFSTSSGRDLSHSIDQSEELNGMSCNLSPLVPMLYEENLAYYPVPARARILLDFPI</sequence>
<dbReference type="Gene3D" id="1.20.1280.50">
    <property type="match status" value="1"/>
</dbReference>
<dbReference type="PANTHER" id="PTHR31672:SF2">
    <property type="entry name" value="F-BOX DOMAIN-CONTAINING PROTEIN"/>
    <property type="match status" value="1"/>
</dbReference>
<dbReference type="SUPFAM" id="SSF81383">
    <property type="entry name" value="F-box domain"/>
    <property type="match status" value="2"/>
</dbReference>
<dbReference type="PROSITE" id="PS50181">
    <property type="entry name" value="FBOX"/>
    <property type="match status" value="1"/>
</dbReference>
<dbReference type="InterPro" id="IPR017451">
    <property type="entry name" value="F-box-assoc_interact_dom"/>
</dbReference>
<dbReference type="Pfam" id="PF00646">
    <property type="entry name" value="F-box"/>
    <property type="match status" value="2"/>
</dbReference>
<dbReference type="NCBIfam" id="TIGR01640">
    <property type="entry name" value="F_box_assoc_1"/>
    <property type="match status" value="1"/>
</dbReference>
<dbReference type="PANTHER" id="PTHR31672">
    <property type="entry name" value="BNACNNG10540D PROTEIN"/>
    <property type="match status" value="1"/>
</dbReference>
<name>A0ABC9GL34_9POAL</name>
<organism evidence="2 3">
    <name type="scientific">Urochloa decumbens</name>
    <dbReference type="NCBI Taxonomy" id="240449"/>
    <lineage>
        <taxon>Eukaryota</taxon>
        <taxon>Viridiplantae</taxon>
        <taxon>Streptophyta</taxon>
        <taxon>Embryophyta</taxon>
        <taxon>Tracheophyta</taxon>
        <taxon>Spermatophyta</taxon>
        <taxon>Magnoliopsida</taxon>
        <taxon>Liliopsida</taxon>
        <taxon>Poales</taxon>
        <taxon>Poaceae</taxon>
        <taxon>PACMAD clade</taxon>
        <taxon>Panicoideae</taxon>
        <taxon>Panicodae</taxon>
        <taxon>Paniceae</taxon>
        <taxon>Melinidinae</taxon>
        <taxon>Urochloa</taxon>
    </lineage>
</organism>
<dbReference type="SMART" id="SM00256">
    <property type="entry name" value="FBOX"/>
    <property type="match status" value="2"/>
</dbReference>
<dbReference type="AlphaFoldDB" id="A0ABC9GL34"/>
<protein>
    <recommendedName>
        <fullName evidence="1">F-box domain-containing protein</fullName>
    </recommendedName>
</protein>
<accession>A0ABC9GL34</accession>
<dbReference type="Proteomes" id="UP001497457">
    <property type="component" value="Chromosome 9rd"/>
</dbReference>
<dbReference type="InterPro" id="IPR001810">
    <property type="entry name" value="F-box_dom"/>
</dbReference>
<dbReference type="EMBL" id="OZ075119">
    <property type="protein sequence ID" value="CAL5096029.1"/>
    <property type="molecule type" value="Genomic_DNA"/>
</dbReference>
<gene>
    <name evidence="2" type="ORF">URODEC1_LOCUS116801</name>
</gene>
<proteinExistence type="predicted"/>
<dbReference type="InterPro" id="IPR013187">
    <property type="entry name" value="F-box-assoc_dom_typ3"/>
</dbReference>
<keyword evidence="3" id="KW-1185">Reference proteome</keyword>
<evidence type="ECO:0000313" key="2">
    <source>
        <dbReference type="EMBL" id="CAL5096029.1"/>
    </source>
</evidence>
<dbReference type="CDD" id="cd22157">
    <property type="entry name" value="F-box_AtFBW1-like"/>
    <property type="match status" value="1"/>
</dbReference>
<dbReference type="Pfam" id="PF08268">
    <property type="entry name" value="FBA_3"/>
    <property type="match status" value="1"/>
</dbReference>
<evidence type="ECO:0000313" key="3">
    <source>
        <dbReference type="Proteomes" id="UP001497457"/>
    </source>
</evidence>
<feature type="domain" description="F-box" evidence="1">
    <location>
        <begin position="25"/>
        <end position="65"/>
    </location>
</feature>
<dbReference type="InterPro" id="IPR050796">
    <property type="entry name" value="SCF_F-box_component"/>
</dbReference>
<dbReference type="InterPro" id="IPR036047">
    <property type="entry name" value="F-box-like_dom_sf"/>
</dbReference>
<evidence type="ECO:0000259" key="1">
    <source>
        <dbReference type="PROSITE" id="PS50181"/>
    </source>
</evidence>